<reference evidence="2 3" key="1">
    <citation type="submission" date="2017-08" db="EMBL/GenBank/DDBJ databases">
        <title>Complete genome sequence of Mucilaginibacter sp. strain BJC16-A31.</title>
        <authorList>
            <consortium name="Henan University of Science and Technology"/>
            <person name="You X."/>
        </authorList>
    </citation>
    <scope>NUCLEOTIDE SEQUENCE [LARGE SCALE GENOMIC DNA]</scope>
    <source>
        <strain evidence="2 3">BJC16-A31</strain>
    </source>
</reference>
<dbReference type="Gene3D" id="3.40.630.30">
    <property type="match status" value="1"/>
</dbReference>
<dbReference type="PROSITE" id="PS51186">
    <property type="entry name" value="GNAT"/>
    <property type="match status" value="1"/>
</dbReference>
<dbReference type="InterPro" id="IPR000182">
    <property type="entry name" value="GNAT_dom"/>
</dbReference>
<dbReference type="SUPFAM" id="SSF55729">
    <property type="entry name" value="Acyl-CoA N-acyltransferases (Nat)"/>
    <property type="match status" value="1"/>
</dbReference>
<dbReference type="InterPro" id="IPR013653">
    <property type="entry name" value="GCN5-like_dom"/>
</dbReference>
<evidence type="ECO:0000313" key="2">
    <source>
        <dbReference type="EMBL" id="ASU33032.1"/>
    </source>
</evidence>
<evidence type="ECO:0000259" key="1">
    <source>
        <dbReference type="PROSITE" id="PS51186"/>
    </source>
</evidence>
<dbReference type="CDD" id="cd04301">
    <property type="entry name" value="NAT_SF"/>
    <property type="match status" value="1"/>
</dbReference>
<protein>
    <recommendedName>
        <fullName evidence="1">N-acetyltransferase domain-containing protein</fullName>
    </recommendedName>
</protein>
<proteinExistence type="predicted"/>
<dbReference type="InterPro" id="IPR016181">
    <property type="entry name" value="Acyl_CoA_acyltransferase"/>
</dbReference>
<keyword evidence="3" id="KW-1185">Reference proteome</keyword>
<name>A0A223NT16_9SPHI</name>
<evidence type="ECO:0000313" key="3">
    <source>
        <dbReference type="Proteomes" id="UP000215002"/>
    </source>
</evidence>
<feature type="domain" description="N-acetyltransferase" evidence="1">
    <location>
        <begin position="99"/>
        <end position="226"/>
    </location>
</feature>
<dbReference type="Proteomes" id="UP000215002">
    <property type="component" value="Chromosome"/>
</dbReference>
<dbReference type="GO" id="GO:0016747">
    <property type="term" value="F:acyltransferase activity, transferring groups other than amino-acyl groups"/>
    <property type="evidence" value="ECO:0007669"/>
    <property type="project" value="InterPro"/>
</dbReference>
<dbReference type="Pfam" id="PF08445">
    <property type="entry name" value="FR47"/>
    <property type="match status" value="1"/>
</dbReference>
<dbReference type="RefSeq" id="WP_157740625.1">
    <property type="nucleotide sequence ID" value="NZ_CP022743.1"/>
</dbReference>
<accession>A0A223NT16</accession>
<dbReference type="KEGG" id="muc:MuYL_1132"/>
<dbReference type="OrthoDB" id="9797456at2"/>
<dbReference type="AlphaFoldDB" id="A0A223NT16"/>
<gene>
    <name evidence="2" type="ORF">MuYL_1132</name>
</gene>
<dbReference type="EMBL" id="CP022743">
    <property type="protein sequence ID" value="ASU33032.1"/>
    <property type="molecule type" value="Genomic_DNA"/>
</dbReference>
<sequence length="226" mass="24887">MNHILDNPAFNALNTGNKTLSKGTEKAKYFPAEISPFSGLAENTSENFNTLYEVAPENTVFGFVSAELIAVPAPWNVLQRMDVLQMVCETPARDAAATEPVIALGDEHIPAMLALTKLTNPGPFAQRTIDFGHYRGVFDGDQLVSMAGQRMNPTPYAEISAVCTHPDYLGRGYSAQLILNQVQRIKAAGEIPFLHVLSSNERAIKLYRSLGFVTRKEISIYIIKKD</sequence>
<organism evidence="2 3">
    <name type="scientific">Mucilaginibacter xinganensis</name>
    <dbReference type="NCBI Taxonomy" id="1234841"/>
    <lineage>
        <taxon>Bacteria</taxon>
        <taxon>Pseudomonadati</taxon>
        <taxon>Bacteroidota</taxon>
        <taxon>Sphingobacteriia</taxon>
        <taxon>Sphingobacteriales</taxon>
        <taxon>Sphingobacteriaceae</taxon>
        <taxon>Mucilaginibacter</taxon>
    </lineage>
</organism>